<dbReference type="PRINTS" id="PR00080">
    <property type="entry name" value="SDRFAMILY"/>
</dbReference>
<gene>
    <name evidence="3" type="ORF">C731_2680</name>
</gene>
<evidence type="ECO:0000256" key="1">
    <source>
        <dbReference type="ARBA" id="ARBA00006484"/>
    </source>
</evidence>
<dbReference type="PRINTS" id="PR00081">
    <property type="entry name" value="GDHRDH"/>
</dbReference>
<dbReference type="Gene3D" id="3.40.50.720">
    <property type="entry name" value="NAD(P)-binding Rossmann-like Domain"/>
    <property type="match status" value="1"/>
</dbReference>
<evidence type="ECO:0000313" key="3">
    <source>
        <dbReference type="EMBL" id="EKF23344.1"/>
    </source>
</evidence>
<dbReference type="OrthoDB" id="4220752at2"/>
<dbReference type="RefSeq" id="WP_005628283.1">
    <property type="nucleotide sequence ID" value="NZ_AMRA01000072.1"/>
</dbReference>
<dbReference type="GO" id="GO:0016491">
    <property type="term" value="F:oxidoreductase activity"/>
    <property type="evidence" value="ECO:0007669"/>
    <property type="project" value="UniProtKB-KW"/>
</dbReference>
<dbReference type="Pfam" id="PF00106">
    <property type="entry name" value="adh_short"/>
    <property type="match status" value="1"/>
</dbReference>
<dbReference type="PANTHER" id="PTHR43391:SF12">
    <property type="entry name" value="OXIDOREDUCTASE EPHD-RELATED"/>
    <property type="match status" value="1"/>
</dbReference>
<dbReference type="SUPFAM" id="SSF53474">
    <property type="entry name" value="alpha/beta-Hydrolases"/>
    <property type="match status" value="1"/>
</dbReference>
<keyword evidence="2" id="KW-0560">Oxidoreductase</keyword>
<dbReference type="Pfam" id="PF00561">
    <property type="entry name" value="Abhydrolase_1"/>
    <property type="match status" value="1"/>
</dbReference>
<dbReference type="eggNOG" id="COG1028">
    <property type="taxonomic scope" value="Bacteria"/>
</dbReference>
<keyword evidence="4" id="KW-1185">Reference proteome</keyword>
<dbReference type="eggNOG" id="COG2267">
    <property type="taxonomic scope" value="Bacteria"/>
</dbReference>
<dbReference type="InterPro" id="IPR036291">
    <property type="entry name" value="NAD(P)-bd_dom_sf"/>
</dbReference>
<comment type="caution">
    <text evidence="3">The sequence shown here is derived from an EMBL/GenBank/DDBJ whole genome shotgun (WGS) entry which is preliminary data.</text>
</comment>
<dbReference type="InterPro" id="IPR020904">
    <property type="entry name" value="Sc_DH/Rdtase_CS"/>
</dbReference>
<dbReference type="InterPro" id="IPR029058">
    <property type="entry name" value="AB_hydrolase_fold"/>
</dbReference>
<dbReference type="CDD" id="cd05233">
    <property type="entry name" value="SDR_c"/>
    <property type="match status" value="1"/>
</dbReference>
<evidence type="ECO:0000313" key="4">
    <source>
        <dbReference type="Proteomes" id="UP000006265"/>
    </source>
</evidence>
<dbReference type="InterPro" id="IPR000073">
    <property type="entry name" value="AB_hydrolase_1"/>
</dbReference>
<organism evidence="3 4">
    <name type="scientific">Mycolicibacterium hassiacum (strain DSM 44199 / CIP 105218 / JCM 12690 / 3849)</name>
    <name type="common">Mycobacterium hassiacum</name>
    <dbReference type="NCBI Taxonomy" id="1122247"/>
    <lineage>
        <taxon>Bacteria</taxon>
        <taxon>Bacillati</taxon>
        <taxon>Actinomycetota</taxon>
        <taxon>Actinomycetes</taxon>
        <taxon>Mycobacteriales</taxon>
        <taxon>Mycobacteriaceae</taxon>
        <taxon>Mycolicibacterium</taxon>
    </lineage>
</organism>
<dbReference type="SUPFAM" id="SSF51735">
    <property type="entry name" value="NAD(P)-binding Rossmann-fold domains"/>
    <property type="match status" value="1"/>
</dbReference>
<dbReference type="PATRIC" id="fig|1122247.3.peg.2574"/>
<comment type="similarity">
    <text evidence="1">Belongs to the short-chain dehydrogenases/reductases (SDR) family.</text>
</comment>
<reference evidence="3 4" key="1">
    <citation type="journal article" date="2012" name="J. Bacteriol.">
        <title>Genome sequence of Mycobacterium hassiacum DSM 44199, a rare source of heat-stable mycobacterial proteins.</title>
        <authorList>
            <person name="Tiago I."/>
            <person name="Maranha A."/>
            <person name="Mendes V."/>
            <person name="Alarico S."/>
            <person name="Moynihan P.J."/>
            <person name="Clarke A.J."/>
            <person name="Macedo-Ribeiro S."/>
            <person name="Pereira P.J."/>
            <person name="Empadinhas N."/>
        </authorList>
    </citation>
    <scope>NUCLEOTIDE SEQUENCE [LARGE SCALE GENOMIC DNA]</scope>
    <source>
        <strain evidence="4">DSM 44199 / CIP 105218 / JCM 12690 / 3849</strain>
    </source>
</reference>
<dbReference type="PANTHER" id="PTHR43391">
    <property type="entry name" value="RETINOL DEHYDROGENASE-RELATED"/>
    <property type="match status" value="1"/>
</dbReference>
<dbReference type="Gene3D" id="3.40.50.1820">
    <property type="entry name" value="alpha/beta hydrolase"/>
    <property type="match status" value="1"/>
</dbReference>
<proteinExistence type="inferred from homology"/>
<evidence type="ECO:0000256" key="2">
    <source>
        <dbReference type="ARBA" id="ARBA00023002"/>
    </source>
</evidence>
<dbReference type="PROSITE" id="PS00061">
    <property type="entry name" value="ADH_SHORT"/>
    <property type="match status" value="1"/>
</dbReference>
<name>K5BJL9_MYCHD</name>
<dbReference type="Proteomes" id="UP000006265">
    <property type="component" value="Unassembled WGS sequence"/>
</dbReference>
<protein>
    <submittedName>
        <fullName evidence="3">Short chain dehydrogenase family protein</fullName>
    </submittedName>
</protein>
<dbReference type="AlphaFoldDB" id="K5BJL9"/>
<accession>K5BJL9</accession>
<dbReference type="FunFam" id="3.40.50.720:FF:000084">
    <property type="entry name" value="Short-chain dehydrogenase reductase"/>
    <property type="match status" value="1"/>
</dbReference>
<dbReference type="STRING" id="1122247.GCA_000379865_02048"/>
<dbReference type="InterPro" id="IPR002347">
    <property type="entry name" value="SDR_fam"/>
</dbReference>
<dbReference type="EMBL" id="AMRA01000072">
    <property type="protein sequence ID" value="EKF23344.1"/>
    <property type="molecule type" value="Genomic_DNA"/>
</dbReference>
<sequence>MGDVAEPRRYVDSADGARIAVYEQGPADAPTVVLVHGWPDSHVLWDAVVPLLADRFHVVRYDNRGVGASSVPKPVAAYRLSRYADDFAAVVDAVAPGRPVHVLAHDWGSAAIWEYLARPQAADRVASFTSVSGPSADHLHAYVWGNLARPYRPRRFVRALAQLAAFSYMALLSIPGLSPVLVRAAVRRGLLRGLLLRDGIPPARIRHSPNLLTDAVNSAKVYRANFLPALVSGRRDHYIGVPVQLIVNTRDRHVRPHVYEDTHRWVSRLWRRDLHAGHWSPMSHPQLLARAVTQLVDHLGGAPEHRELRRARVGRPGGPFTDALVSITGAGSGIGRATALEFASQGAEVVVSDIDGAAAKQTADEIVARGGVAHAYTLDVSDADAVEEFAERVCAEHGVPDIVVNNAGIGQAGRFLDTPREDWDRVLEVNLGGVVNGCRAFARRLVERGTGGHIVNVASMASYAPLQSLNAYCTSKAAVYMFSDCLRAELDAAGIGLTTICPSTVNTNILRGTRFSAPEGRAGRVDGRRAQLEKLFALRRYGPDKAAKAIVSAVQANKPIRPVMPEAYFVYGVSRLLPQALRSTARGRVL</sequence>
<dbReference type="NCBIfam" id="NF004514">
    <property type="entry name" value="PRK05855.1"/>
    <property type="match status" value="1"/>
</dbReference>